<keyword evidence="12" id="KW-1185">Reference proteome</keyword>
<reference evidence="11" key="1">
    <citation type="submission" date="2021-10" db="EMBL/GenBank/DDBJ databases">
        <authorList>
            <person name="Piombo E."/>
        </authorList>
    </citation>
    <scope>NUCLEOTIDE SEQUENCE</scope>
</reference>
<dbReference type="EMBL" id="CABFNO020001240">
    <property type="protein sequence ID" value="CAG9972528.1"/>
    <property type="molecule type" value="Genomic_DNA"/>
</dbReference>
<keyword evidence="4 8" id="KW-0479">Metal-binding</keyword>
<feature type="transmembrane region" description="Helical" evidence="10">
    <location>
        <begin position="12"/>
        <end position="36"/>
    </location>
</feature>
<dbReference type="AlphaFoldDB" id="A0A9N9U4S9"/>
<dbReference type="Proteomes" id="UP000754883">
    <property type="component" value="Unassembled WGS sequence"/>
</dbReference>
<keyword evidence="7 9" id="KW-0503">Monooxygenase</keyword>
<keyword evidence="10" id="KW-0812">Transmembrane</keyword>
<evidence type="ECO:0000313" key="11">
    <source>
        <dbReference type="EMBL" id="CAG9972528.1"/>
    </source>
</evidence>
<dbReference type="PANTHER" id="PTHR24305:SF157">
    <property type="entry name" value="N-ACETYLTRYPTOPHAN 6-HYDROXYLASE IVOC-RELATED"/>
    <property type="match status" value="1"/>
</dbReference>
<dbReference type="PROSITE" id="PS00086">
    <property type="entry name" value="CYTOCHROME_P450"/>
    <property type="match status" value="1"/>
</dbReference>
<dbReference type="OrthoDB" id="3945418at2759"/>
<feature type="non-terminal residue" evidence="11">
    <location>
        <position position="464"/>
    </location>
</feature>
<dbReference type="PRINTS" id="PR00465">
    <property type="entry name" value="EP450IV"/>
</dbReference>
<organism evidence="11 12">
    <name type="scientific">Clonostachys byssicola</name>
    <dbReference type="NCBI Taxonomy" id="160290"/>
    <lineage>
        <taxon>Eukaryota</taxon>
        <taxon>Fungi</taxon>
        <taxon>Dikarya</taxon>
        <taxon>Ascomycota</taxon>
        <taxon>Pezizomycotina</taxon>
        <taxon>Sordariomycetes</taxon>
        <taxon>Hypocreomycetidae</taxon>
        <taxon>Hypocreales</taxon>
        <taxon>Bionectriaceae</taxon>
        <taxon>Clonostachys</taxon>
    </lineage>
</organism>
<dbReference type="SUPFAM" id="SSF48264">
    <property type="entry name" value="Cytochrome P450"/>
    <property type="match status" value="1"/>
</dbReference>
<keyword evidence="5 9" id="KW-0560">Oxidoreductase</keyword>
<evidence type="ECO:0000256" key="5">
    <source>
        <dbReference type="ARBA" id="ARBA00023002"/>
    </source>
</evidence>
<evidence type="ECO:0000256" key="6">
    <source>
        <dbReference type="ARBA" id="ARBA00023004"/>
    </source>
</evidence>
<dbReference type="InterPro" id="IPR036396">
    <property type="entry name" value="Cyt_P450_sf"/>
</dbReference>
<evidence type="ECO:0000256" key="10">
    <source>
        <dbReference type="SAM" id="Phobius"/>
    </source>
</evidence>
<evidence type="ECO:0000256" key="4">
    <source>
        <dbReference type="ARBA" id="ARBA00022723"/>
    </source>
</evidence>
<dbReference type="GO" id="GO:0016705">
    <property type="term" value="F:oxidoreductase activity, acting on paired donors, with incorporation or reduction of molecular oxygen"/>
    <property type="evidence" value="ECO:0007669"/>
    <property type="project" value="InterPro"/>
</dbReference>
<dbReference type="PANTHER" id="PTHR24305">
    <property type="entry name" value="CYTOCHROME P450"/>
    <property type="match status" value="1"/>
</dbReference>
<keyword evidence="10" id="KW-1133">Transmembrane helix</keyword>
<comment type="caution">
    <text evidence="11">The sequence shown here is derived from an EMBL/GenBank/DDBJ whole genome shotgun (WGS) entry which is preliminary data.</text>
</comment>
<dbReference type="Pfam" id="PF00067">
    <property type="entry name" value="p450"/>
    <property type="match status" value="1"/>
</dbReference>
<dbReference type="InterPro" id="IPR050121">
    <property type="entry name" value="Cytochrome_P450_monoxygenase"/>
</dbReference>
<accession>A0A9N9U4S9</accession>
<evidence type="ECO:0000256" key="2">
    <source>
        <dbReference type="ARBA" id="ARBA00010617"/>
    </source>
</evidence>
<dbReference type="GO" id="GO:0004497">
    <property type="term" value="F:monooxygenase activity"/>
    <property type="evidence" value="ECO:0007669"/>
    <property type="project" value="UniProtKB-KW"/>
</dbReference>
<comment type="cofactor">
    <cofactor evidence="1 8">
        <name>heme</name>
        <dbReference type="ChEBI" id="CHEBI:30413"/>
    </cofactor>
</comment>
<keyword evidence="3 8" id="KW-0349">Heme</keyword>
<dbReference type="Gene3D" id="1.10.630.10">
    <property type="entry name" value="Cytochrome P450"/>
    <property type="match status" value="1"/>
</dbReference>
<evidence type="ECO:0000256" key="7">
    <source>
        <dbReference type="ARBA" id="ARBA00023033"/>
    </source>
</evidence>
<feature type="binding site" description="axial binding residue" evidence="8">
    <location>
        <position position="460"/>
    </location>
    <ligand>
        <name>heme</name>
        <dbReference type="ChEBI" id="CHEBI:30413"/>
    </ligand>
    <ligandPart>
        <name>Fe</name>
        <dbReference type="ChEBI" id="CHEBI:18248"/>
    </ligandPart>
</feature>
<gene>
    <name evidence="11" type="ORF">CBYS24578_00001090</name>
</gene>
<sequence>MALMATLTGSTAYLWYSAAVAFALYYAVIIFYRLYLHPLARFPGSKLAAASKWYEAWFDLRPHRPGTFFEELHRMHEVYGPVVRVNPDELHINDSTFVEKIYVNPASGVRNKYPPSALMIGAPESGAGTIHHDIHRKRRLAMGAKFSKQEAATATELIYDNVELVLKNVDRHIKERGVAEMRINWMAFSFDTLSGYLFGKPMCMLEDEEMTKGWFRTVKAVAVTTPFAKQFPWFIPNATKLPLWVIRAISPDIARIAKLRWDLDAQAAETAKQYATEDPEKPSSFRELFRTILSSPVINDEEKKPERIAQEAFAVMVAGNDAIMWTFATGTYYILANKEKIMPRLREELLKVMPDPHDRPSVTELEQLPWFGAIIKELLRISAPLLSRLPVIAPDEALQCGDWTIPPGTPMSMTYRNVTMDPKIFKDPEAFLPERWLSDNPELAEISRYHLPFGRGSRMCVGMK</sequence>
<dbReference type="InterPro" id="IPR017972">
    <property type="entry name" value="Cyt_P450_CS"/>
</dbReference>
<dbReference type="GO" id="GO:0020037">
    <property type="term" value="F:heme binding"/>
    <property type="evidence" value="ECO:0007669"/>
    <property type="project" value="InterPro"/>
</dbReference>
<evidence type="ECO:0000256" key="8">
    <source>
        <dbReference type="PIRSR" id="PIRSR602403-1"/>
    </source>
</evidence>
<evidence type="ECO:0000256" key="1">
    <source>
        <dbReference type="ARBA" id="ARBA00001971"/>
    </source>
</evidence>
<dbReference type="CDD" id="cd11062">
    <property type="entry name" value="CYP58-like"/>
    <property type="match status" value="1"/>
</dbReference>
<evidence type="ECO:0000313" key="12">
    <source>
        <dbReference type="Proteomes" id="UP000754883"/>
    </source>
</evidence>
<proteinExistence type="inferred from homology"/>
<protein>
    <submittedName>
        <fullName evidence="11">Uncharacterized protein</fullName>
    </submittedName>
</protein>
<keyword evidence="10" id="KW-0472">Membrane</keyword>
<dbReference type="GO" id="GO:0005506">
    <property type="term" value="F:iron ion binding"/>
    <property type="evidence" value="ECO:0007669"/>
    <property type="project" value="InterPro"/>
</dbReference>
<evidence type="ECO:0000256" key="3">
    <source>
        <dbReference type="ARBA" id="ARBA00022617"/>
    </source>
</evidence>
<keyword evidence="6 8" id="KW-0408">Iron</keyword>
<comment type="similarity">
    <text evidence="2 9">Belongs to the cytochrome P450 family.</text>
</comment>
<dbReference type="InterPro" id="IPR002403">
    <property type="entry name" value="Cyt_P450_E_grp-IV"/>
</dbReference>
<name>A0A9N9U4S9_9HYPO</name>
<evidence type="ECO:0000256" key="9">
    <source>
        <dbReference type="RuleBase" id="RU000461"/>
    </source>
</evidence>
<dbReference type="InterPro" id="IPR001128">
    <property type="entry name" value="Cyt_P450"/>
</dbReference>